<feature type="region of interest" description="Disordered" evidence="4">
    <location>
        <begin position="485"/>
        <end position="505"/>
    </location>
</feature>
<organism evidence="5 6">
    <name type="scientific">Planoprotostelium fungivorum</name>
    <dbReference type="NCBI Taxonomy" id="1890364"/>
    <lineage>
        <taxon>Eukaryota</taxon>
        <taxon>Amoebozoa</taxon>
        <taxon>Evosea</taxon>
        <taxon>Variosea</taxon>
        <taxon>Cavosteliida</taxon>
        <taxon>Cavosteliaceae</taxon>
        <taxon>Planoprotostelium</taxon>
    </lineage>
</organism>
<proteinExistence type="inferred from homology"/>
<dbReference type="InParanoid" id="A0A2P6NKY2"/>
<keyword evidence="3" id="KW-0175">Coiled coil</keyword>
<dbReference type="InterPro" id="IPR000225">
    <property type="entry name" value="Armadillo"/>
</dbReference>
<protein>
    <submittedName>
        <fullName evidence="5">Short-chain dehydrogenase</fullName>
    </submittedName>
</protein>
<dbReference type="Gene3D" id="3.40.50.720">
    <property type="entry name" value="NAD(P)-binding Rossmann-like Domain"/>
    <property type="match status" value="1"/>
</dbReference>
<name>A0A2P6NKY2_9EUKA</name>
<evidence type="ECO:0000313" key="5">
    <source>
        <dbReference type="EMBL" id="PRP84613.1"/>
    </source>
</evidence>
<feature type="compositionally biased region" description="Basic and acidic residues" evidence="4">
    <location>
        <begin position="1070"/>
        <end position="1084"/>
    </location>
</feature>
<reference evidence="5 6" key="1">
    <citation type="journal article" date="2018" name="Genome Biol. Evol.">
        <title>Multiple Roots of Fruiting Body Formation in Amoebozoa.</title>
        <authorList>
            <person name="Hillmann F."/>
            <person name="Forbes G."/>
            <person name="Novohradska S."/>
            <person name="Ferling I."/>
            <person name="Riege K."/>
            <person name="Groth M."/>
            <person name="Westermann M."/>
            <person name="Marz M."/>
            <person name="Spaller T."/>
            <person name="Winckler T."/>
            <person name="Schaap P."/>
            <person name="Glockner G."/>
        </authorList>
    </citation>
    <scope>NUCLEOTIDE SEQUENCE [LARGE SCALE GENOMIC DNA]</scope>
    <source>
        <strain evidence="5 6">Jena</strain>
    </source>
</reference>
<dbReference type="Pfam" id="PF00106">
    <property type="entry name" value="adh_short"/>
    <property type="match status" value="1"/>
</dbReference>
<dbReference type="PANTHER" id="PTHR43008:SF7">
    <property type="entry name" value="SHORT CHAIN DEHYDROGENASE_REDUCTASE (AFU_ORTHOLOGUE AFUA_2G00830)"/>
    <property type="match status" value="1"/>
</dbReference>
<dbReference type="SUPFAM" id="SSF48371">
    <property type="entry name" value="ARM repeat"/>
    <property type="match status" value="1"/>
</dbReference>
<dbReference type="GO" id="GO:0050664">
    <property type="term" value="F:oxidoreductase activity, acting on NAD(P)H, oxygen as acceptor"/>
    <property type="evidence" value="ECO:0007669"/>
    <property type="project" value="TreeGrafter"/>
</dbReference>
<dbReference type="AlphaFoldDB" id="A0A2P6NKY2"/>
<dbReference type="InterPro" id="IPR002347">
    <property type="entry name" value="SDR_fam"/>
</dbReference>
<dbReference type="InterPro" id="IPR016024">
    <property type="entry name" value="ARM-type_fold"/>
</dbReference>
<dbReference type="SMART" id="SM00185">
    <property type="entry name" value="ARM"/>
    <property type="match status" value="4"/>
</dbReference>
<dbReference type="InterPro" id="IPR036291">
    <property type="entry name" value="NAD(P)-bd_dom_sf"/>
</dbReference>
<dbReference type="Gene3D" id="1.25.10.10">
    <property type="entry name" value="Leucine-rich Repeat Variant"/>
    <property type="match status" value="2"/>
</dbReference>
<feature type="coiled-coil region" evidence="3">
    <location>
        <begin position="58"/>
        <end position="85"/>
    </location>
</feature>
<keyword evidence="2" id="KW-0560">Oxidoreductase</keyword>
<evidence type="ECO:0000313" key="6">
    <source>
        <dbReference type="Proteomes" id="UP000241769"/>
    </source>
</evidence>
<comment type="similarity">
    <text evidence="1">Belongs to the short-chain dehydrogenases/reductases (SDR) family.</text>
</comment>
<evidence type="ECO:0000256" key="2">
    <source>
        <dbReference type="ARBA" id="ARBA00023002"/>
    </source>
</evidence>
<dbReference type="OrthoDB" id="5307821at2759"/>
<dbReference type="GO" id="GO:0016616">
    <property type="term" value="F:oxidoreductase activity, acting on the CH-OH group of donors, NAD or NADP as acceptor"/>
    <property type="evidence" value="ECO:0007669"/>
    <property type="project" value="UniProtKB-ARBA"/>
</dbReference>
<gene>
    <name evidence="5" type="ORF">PROFUN_09286</name>
</gene>
<feature type="compositionally biased region" description="Polar residues" evidence="4">
    <location>
        <begin position="492"/>
        <end position="505"/>
    </location>
</feature>
<evidence type="ECO:0000256" key="1">
    <source>
        <dbReference type="ARBA" id="ARBA00006484"/>
    </source>
</evidence>
<comment type="caution">
    <text evidence="5">The sequence shown here is derived from an EMBL/GenBank/DDBJ whole genome shotgun (WGS) entry which is preliminary data.</text>
</comment>
<dbReference type="InterPro" id="IPR011989">
    <property type="entry name" value="ARM-like"/>
</dbReference>
<evidence type="ECO:0000256" key="4">
    <source>
        <dbReference type="SAM" id="MobiDB-lite"/>
    </source>
</evidence>
<sequence length="1172" mass="129897">MVIAHVSTMDPARSYKTNMSDHPAFTSGNVAVITGGANGIGLACAKLFAKFGLKVVVADANEEQLKKASEELSQLTKEYRTIRTDVSKLPEVQKLKDEVYSTFGEVHILMNNAGIGGKGSSLLDGDIENFQNVLNVNTFGIVHGVQVFAPAMIAQGKPALIINTGSKQGITCPPGNASYNVSKAAVKMVTEHLSWELRQKSDCKVTAHLLIPGWTFTGMTGSGEGKKKPDGAWTSDQVARFMVESVNRGDFYILCPDNSVDRQTDELRIEWTANDIIKNRPALSRWHPDHSKDFEKFVKSKKENTFFTSTAMTFFIVSISELRGFNVNKTLHAVVSLDDVSHKTSSIPKGNGILWHHQFRFDITKGPKQFKTEMVDSTTSEVVSSMRLAFDSIGADLSRSPFVENWFSFPGIEGHMPLGEVRISFEMSARSSSVSRATSPLMPASPKMSNADLSPAELEKMNLNPAMKKILTDLHERNKTFPKIQFEHDSMHSSPEQSDTDTLSEMSYSRRQSVYTNVNSPSPSHSKSRRGTIDVLADSSLSTSMKSGVHSPTLTTFEKKKALEGLVRALWSTDPVQTNEAVAELTSTVLESVARNIFIEVKGPQMLAAYLDAYHESLKDETTLLRVVWILASFSNHPAATPECIVPLIRIIASTTSGEIQSQCIWALCNWSSRDQGARDIKKIADIGFLLRLMFSAFERAFSNDLKKEDHENLLLYLLRIFINVTAEGDAQDIPTREDELVTLMVVSHLGNCERLEIAYHILWLLSHLTLSGPGQMNLLKSGSAAAIPKIVASYSPSANLVVLRLILKAISCLANVARYDQMVTSIEESDCMPILMKILTTPLTSNAQISWSLKEEASRAIAALSQNERHRDKMISSSVHKALADYILSAECMEEQSIKIKTNCMWALTTLLDNAAAADAVADSLMIILSSTLFPQRSHLVDDRPLRSAACWLINTLCRHPTHHEWLIGSIQHIQQVIFCLRSGDERLSPAAARALISLGKDEKSLQNQFRLMPASYPSDRGGLRLGRCRRRRVLALRWGQSGHSAEGLLNEISKTPTSGENAVCSDQRQARNEDGREHQQRRDTRIMPSNLVTSVAVECLAVDVKERIMEVKKTITKRPVARRLFGTQPIDGAKLLASLQKENEESAQRFFERYQIVLGTNRAVALHVNV</sequence>
<accession>A0A2P6NKY2</accession>
<dbReference type="SUPFAM" id="SSF51735">
    <property type="entry name" value="NAD(P)-binding Rossmann-fold domains"/>
    <property type="match status" value="1"/>
</dbReference>
<evidence type="ECO:0000256" key="3">
    <source>
        <dbReference type="SAM" id="Coils"/>
    </source>
</evidence>
<feature type="region of interest" description="Disordered" evidence="4">
    <location>
        <begin position="1055"/>
        <end position="1084"/>
    </location>
</feature>
<dbReference type="STRING" id="1890364.A0A2P6NKY2"/>
<feature type="compositionally biased region" description="Polar residues" evidence="4">
    <location>
        <begin position="1055"/>
        <end position="1069"/>
    </location>
</feature>
<dbReference type="EMBL" id="MDYQ01000060">
    <property type="protein sequence ID" value="PRP84613.1"/>
    <property type="molecule type" value="Genomic_DNA"/>
</dbReference>
<dbReference type="PANTHER" id="PTHR43008">
    <property type="entry name" value="BENZIL REDUCTASE"/>
    <property type="match status" value="1"/>
</dbReference>
<keyword evidence="6" id="KW-1185">Reference proteome</keyword>
<dbReference type="Proteomes" id="UP000241769">
    <property type="component" value="Unassembled WGS sequence"/>
</dbReference>
<dbReference type="InterPro" id="IPR020904">
    <property type="entry name" value="Sc_DH/Rdtase_CS"/>
</dbReference>
<dbReference type="CDD" id="cd05233">
    <property type="entry name" value="SDR_c"/>
    <property type="match status" value="1"/>
</dbReference>
<dbReference type="PROSITE" id="PS00061">
    <property type="entry name" value="ADH_SHORT"/>
    <property type="match status" value="1"/>
</dbReference>
<dbReference type="PRINTS" id="PR00081">
    <property type="entry name" value="GDHRDH"/>
</dbReference>